<dbReference type="STRING" id="1314781.A0A165IC45"/>
<dbReference type="Proteomes" id="UP000077266">
    <property type="component" value="Unassembled WGS sequence"/>
</dbReference>
<dbReference type="Pfam" id="PF24764">
    <property type="entry name" value="rva_4"/>
    <property type="match status" value="1"/>
</dbReference>
<dbReference type="SUPFAM" id="SSF53098">
    <property type="entry name" value="Ribonuclease H-like"/>
    <property type="match status" value="1"/>
</dbReference>
<evidence type="ECO:0000259" key="2">
    <source>
        <dbReference type="PROSITE" id="PS50994"/>
    </source>
</evidence>
<dbReference type="GO" id="GO:0003723">
    <property type="term" value="F:RNA binding"/>
    <property type="evidence" value="ECO:0007669"/>
    <property type="project" value="UniProtKB-KW"/>
</dbReference>
<name>A0A165IC45_EXIGL</name>
<organism evidence="3 4">
    <name type="scientific">Exidia glandulosa HHB12029</name>
    <dbReference type="NCBI Taxonomy" id="1314781"/>
    <lineage>
        <taxon>Eukaryota</taxon>
        <taxon>Fungi</taxon>
        <taxon>Dikarya</taxon>
        <taxon>Basidiomycota</taxon>
        <taxon>Agaricomycotina</taxon>
        <taxon>Agaricomycetes</taxon>
        <taxon>Auriculariales</taxon>
        <taxon>Exidiaceae</taxon>
        <taxon>Exidia</taxon>
    </lineage>
</organism>
<dbReference type="OrthoDB" id="5392716at2759"/>
<evidence type="ECO:0000256" key="1">
    <source>
        <dbReference type="ARBA" id="ARBA00022884"/>
    </source>
</evidence>
<dbReference type="InParanoid" id="A0A165IC45"/>
<dbReference type="GO" id="GO:0005634">
    <property type="term" value="C:nucleus"/>
    <property type="evidence" value="ECO:0007669"/>
    <property type="project" value="UniProtKB-ARBA"/>
</dbReference>
<keyword evidence="4" id="KW-1185">Reference proteome</keyword>
<accession>A0A165IC45</accession>
<gene>
    <name evidence="3" type="ORF">EXIGLDRAFT_674296</name>
</gene>
<sequence length="413" mass="47712">MYPWLPSVIQKLIWENVKVKDLADHISRVHELEISQRSIERIKQQCNIMTARRNNGDETLWAAAIAQKQDEIDPLRRMGIRELQDALREDHVMIPRAFIESFARVTEPQAVASRSASYRKKHTAGLWSIGPDEEWSFDGHEKLCKEMNLPIYCGVDKYSRFILGLYVVARHQQPDVGAAIYALCVDKHGRSPIQSVTDMGPETSHMAVLQRSVYARVYPGLNPDEIPPHQFRKSTENITVERLWRRLYEKLFSNILEIYLRGRFDAGFLQARPDHRVLARWIWAQAVQKRIDEYVVQYNNHRIRSQKSNLPSGARPTDIYNNPEKYGGIRSCSKSLDSNWTKEIVERYVPSDIFQFGTDEEVAVLDAVYAAVGAPDIGVNCAWDIFRAMRPLVEFEMADFEFGQQEDNDGRDI</sequence>
<proteinExistence type="predicted"/>
<keyword evidence="1" id="KW-0694">RNA-binding</keyword>
<dbReference type="InterPro" id="IPR058913">
    <property type="entry name" value="Integrase_dom_put"/>
</dbReference>
<dbReference type="PANTHER" id="PTHR46177:SF1">
    <property type="entry name" value="INTEGRASE CATALYTIC DOMAIN-CONTAINING PROTEIN"/>
    <property type="match status" value="1"/>
</dbReference>
<protein>
    <recommendedName>
        <fullName evidence="2">Integrase catalytic domain-containing protein</fullName>
    </recommendedName>
</protein>
<dbReference type="GO" id="GO:0015074">
    <property type="term" value="P:DNA integration"/>
    <property type="evidence" value="ECO:0007669"/>
    <property type="project" value="InterPro"/>
</dbReference>
<dbReference type="InterPro" id="IPR001584">
    <property type="entry name" value="Integrase_cat-core"/>
</dbReference>
<dbReference type="AlphaFoldDB" id="A0A165IC45"/>
<dbReference type="PANTHER" id="PTHR46177">
    <property type="entry name" value="INTEGRASE CATALYTIC DOMAIN-CONTAINING PROTEIN"/>
    <property type="match status" value="1"/>
</dbReference>
<evidence type="ECO:0000313" key="4">
    <source>
        <dbReference type="Proteomes" id="UP000077266"/>
    </source>
</evidence>
<evidence type="ECO:0000313" key="3">
    <source>
        <dbReference type="EMBL" id="KZV93195.1"/>
    </source>
</evidence>
<dbReference type="PROSITE" id="PS50994">
    <property type="entry name" value="INTEGRASE"/>
    <property type="match status" value="1"/>
</dbReference>
<feature type="domain" description="Integrase catalytic" evidence="2">
    <location>
        <begin position="127"/>
        <end position="324"/>
    </location>
</feature>
<dbReference type="EMBL" id="KV425994">
    <property type="protein sequence ID" value="KZV93195.1"/>
    <property type="molecule type" value="Genomic_DNA"/>
</dbReference>
<dbReference type="InterPro" id="IPR012337">
    <property type="entry name" value="RNaseH-like_sf"/>
</dbReference>
<reference evidence="3 4" key="1">
    <citation type="journal article" date="2016" name="Mol. Biol. Evol.">
        <title>Comparative Genomics of Early-Diverging Mushroom-Forming Fungi Provides Insights into the Origins of Lignocellulose Decay Capabilities.</title>
        <authorList>
            <person name="Nagy L.G."/>
            <person name="Riley R."/>
            <person name="Tritt A."/>
            <person name="Adam C."/>
            <person name="Daum C."/>
            <person name="Floudas D."/>
            <person name="Sun H."/>
            <person name="Yadav J.S."/>
            <person name="Pangilinan J."/>
            <person name="Larsson K.H."/>
            <person name="Matsuura K."/>
            <person name="Barry K."/>
            <person name="Labutti K."/>
            <person name="Kuo R."/>
            <person name="Ohm R.A."/>
            <person name="Bhattacharya S.S."/>
            <person name="Shirouzu T."/>
            <person name="Yoshinaga Y."/>
            <person name="Martin F.M."/>
            <person name="Grigoriev I.V."/>
            <person name="Hibbett D.S."/>
        </authorList>
    </citation>
    <scope>NUCLEOTIDE SEQUENCE [LARGE SCALE GENOMIC DNA]</scope>
    <source>
        <strain evidence="3 4">HHB12029</strain>
    </source>
</reference>